<dbReference type="STRING" id="79604.AAY81_05055"/>
<sequence>MALTLLNPGSVLESHDFGNGWTAYKQGKMVTIVGSSTVASSAPNPVIGTLPSGWAPPALVIAPIYINKAYSTDWAPYMRVTTAGAVQIFSQGYSAAAYGSISYAIA</sequence>
<organism evidence="1 2">
    <name type="scientific">Denitrobacterium detoxificans</name>
    <dbReference type="NCBI Taxonomy" id="79604"/>
    <lineage>
        <taxon>Bacteria</taxon>
        <taxon>Bacillati</taxon>
        <taxon>Actinomycetota</taxon>
        <taxon>Coriobacteriia</taxon>
        <taxon>Eggerthellales</taxon>
        <taxon>Eggerthellaceae</taxon>
        <taxon>Denitrobacterium</taxon>
    </lineage>
</organism>
<dbReference type="RefSeq" id="WP_066662157.1">
    <property type="nucleotide sequence ID" value="NZ_CP011402.1"/>
</dbReference>
<gene>
    <name evidence="1" type="ORF">SAMN02910314_01646</name>
</gene>
<dbReference type="KEGG" id="ddt:AAY81_05055"/>
<dbReference type="AlphaFoldDB" id="A0A172RY64"/>
<protein>
    <submittedName>
        <fullName evidence="1">Uncharacterized protein</fullName>
    </submittedName>
</protein>
<keyword evidence="2" id="KW-1185">Reference proteome</keyword>
<reference evidence="2" key="1">
    <citation type="submission" date="2016-10" db="EMBL/GenBank/DDBJ databases">
        <authorList>
            <person name="Varghese N."/>
        </authorList>
    </citation>
    <scope>NUCLEOTIDE SEQUENCE [LARGE SCALE GENOMIC DNA]</scope>
    <source>
        <strain evidence="2">DSM 21843</strain>
    </source>
</reference>
<dbReference type="EMBL" id="FOEC01000011">
    <property type="protein sequence ID" value="SEO92311.1"/>
    <property type="molecule type" value="Genomic_DNA"/>
</dbReference>
<name>A0A172RY64_9ACTN</name>
<evidence type="ECO:0000313" key="1">
    <source>
        <dbReference type="EMBL" id="SEO92311.1"/>
    </source>
</evidence>
<evidence type="ECO:0000313" key="2">
    <source>
        <dbReference type="Proteomes" id="UP000182975"/>
    </source>
</evidence>
<accession>A0A172RY64</accession>
<proteinExistence type="predicted"/>
<dbReference type="Proteomes" id="UP000182975">
    <property type="component" value="Unassembled WGS sequence"/>
</dbReference>